<dbReference type="RefSeq" id="WP_099440320.1">
    <property type="nucleotide sequence ID" value="NZ_CP024091.1"/>
</dbReference>
<dbReference type="EMBL" id="CP024091">
    <property type="protein sequence ID" value="ATP58418.1"/>
    <property type="molecule type" value="Genomic_DNA"/>
</dbReference>
<dbReference type="KEGG" id="pgs:CPT03_19100"/>
<evidence type="ECO:0000313" key="1">
    <source>
        <dbReference type="EMBL" id="ATP58418.1"/>
    </source>
</evidence>
<gene>
    <name evidence="1" type="ORF">CPT03_19100</name>
</gene>
<name>A0A2D1U9X3_9SPHI</name>
<reference evidence="1 2" key="1">
    <citation type="submission" date="2017-10" db="EMBL/GenBank/DDBJ databases">
        <title>Whole genome of Pedobacter ginsengisoli T01R-27 isolated from tomato rhizosphere.</title>
        <authorList>
            <person name="Weon H.-Y."/>
            <person name="Lee S.A."/>
            <person name="Sang M.K."/>
            <person name="Song J."/>
        </authorList>
    </citation>
    <scope>NUCLEOTIDE SEQUENCE [LARGE SCALE GENOMIC DNA]</scope>
    <source>
        <strain evidence="1 2">T01R-27</strain>
    </source>
</reference>
<evidence type="ECO:0000313" key="2">
    <source>
        <dbReference type="Proteomes" id="UP000223749"/>
    </source>
</evidence>
<dbReference type="AlphaFoldDB" id="A0A2D1U9X3"/>
<organism evidence="1 2">
    <name type="scientific">Pedobacter ginsengisoli</name>
    <dbReference type="NCBI Taxonomy" id="363852"/>
    <lineage>
        <taxon>Bacteria</taxon>
        <taxon>Pseudomonadati</taxon>
        <taxon>Bacteroidota</taxon>
        <taxon>Sphingobacteriia</taxon>
        <taxon>Sphingobacteriales</taxon>
        <taxon>Sphingobacteriaceae</taxon>
        <taxon>Pedobacter</taxon>
    </lineage>
</organism>
<proteinExistence type="predicted"/>
<accession>A0A2D1U9X3</accession>
<keyword evidence="2" id="KW-1185">Reference proteome</keyword>
<protein>
    <submittedName>
        <fullName evidence="1">Uncharacterized protein</fullName>
    </submittedName>
</protein>
<sequence>MLKFKIEQLVSSDTQTVVEKIESELRTIGYRISQKTETFITFDINANGFEIVSSGYFFDKVEKGKIEFNKKRDETDD</sequence>
<dbReference type="Proteomes" id="UP000223749">
    <property type="component" value="Chromosome"/>
</dbReference>